<feature type="compositionally biased region" description="Polar residues" evidence="1">
    <location>
        <begin position="698"/>
        <end position="707"/>
    </location>
</feature>
<dbReference type="GO" id="GO:0031625">
    <property type="term" value="F:ubiquitin protein ligase binding"/>
    <property type="evidence" value="ECO:0007669"/>
    <property type="project" value="TreeGrafter"/>
</dbReference>
<protein>
    <submittedName>
        <fullName evidence="3">Putative arrestin-related trafficking adapter</fullName>
    </submittedName>
</protein>
<dbReference type="InterPro" id="IPR014752">
    <property type="entry name" value="Arrestin-like_C"/>
</dbReference>
<sequence length="889" mass="98322">MSGTVAIPYYSNRGTIHYTPSDPILDNQQTAELPSPPCRPRQRRPHSVHITRLPAGFIPFDLRPQPSPAEAKKDSRFGIELKKLVSRESAKRVLGSVFHPSFFSNSDPATTSSASSSAATLSRSASPETISSTRSASFSATSAEPPTLLERRLAARTNLGVSDPAMARPPVIDRWSSNTGPLMPPKNGFEKEKPICSGNGVSCYIWLAEPVIYLAGLDHDGTTRDSSSNNSAILRGKLQLVVTKSAKIKAVTLKFTGKARTEWAEGIPPDRSQTYEESSLRNEHLPFFNATFEGSETGYGTLCSYSFRDKGPSSSVTNLSSTTDLSLPNSQQSGFSLPLVGHPARSNRSSISTLTPREQKRLSLQSNHSRSFQKGDSPFGPTPQQKGYKTFHPGVYEYSFELPIDNNSPETIDLPMAKVKWQLEATVERAGTFKPNLQGIKDIPVIRSPSEDSLELVEPISISRRWEDQLQYEIMISGKSFPLGTKIPIAFKLTPLAKVQVHKIKVYVSENVEYFTNNKKVTRKEMTRKLLLIEKVAGKPLSKEYAGSDVSVVEGGEAPPEVRAARRERVAATRERIARARNEEPVPLPEQTENLLGDLELGEEAYFVQTEMEMNVQLPTCEMMAKFPPKALHPDCTWKCASVHHWIKIIMRISRVDHDDPTGKKRRHFEISIDSPFTILSCRATPGNLALPEYSGPNANAQEQQRTCGCPNAAPKDCSPRSSPMAPDPTLDNMAAGSTNSVPGLARPPQAHLNNPTAVQRPIHLLRQPSFNPPPFDAEEPPPPNPHTAAYCLRQALMACKITLPGTMFPHLHLSHRTKVIFRYNHEYEDTDDDDDRAFSRGRVNVPHPRTPGGRVARSMDIEREFMLDSSFDALRLATIRSPETGTAI</sequence>
<comment type="caution">
    <text evidence="3">The sequence shown here is derived from an EMBL/GenBank/DDBJ whole genome shotgun (WGS) entry which is preliminary data.</text>
</comment>
<dbReference type="Proteomes" id="UP000315522">
    <property type="component" value="Unassembled WGS sequence"/>
</dbReference>
<dbReference type="EMBL" id="QGML01000032">
    <property type="protein sequence ID" value="TVY94197.1"/>
    <property type="molecule type" value="Genomic_DNA"/>
</dbReference>
<dbReference type="Pfam" id="PF02752">
    <property type="entry name" value="Arrestin_C"/>
    <property type="match status" value="1"/>
</dbReference>
<proteinExistence type="predicted"/>
<evidence type="ECO:0000313" key="3">
    <source>
        <dbReference type="EMBL" id="TVY94197.1"/>
    </source>
</evidence>
<dbReference type="InterPro" id="IPR011022">
    <property type="entry name" value="Arrestin_C-like"/>
</dbReference>
<feature type="region of interest" description="Disordered" evidence="1">
    <location>
        <begin position="120"/>
        <end position="143"/>
    </location>
</feature>
<reference evidence="3 4" key="1">
    <citation type="submission" date="2018-05" db="EMBL/GenBank/DDBJ databases">
        <title>Genome sequencing and assembly of the regulated plant pathogen Lachnellula willkommii and related sister species for the development of diagnostic species identification markers.</title>
        <authorList>
            <person name="Giroux E."/>
            <person name="Bilodeau G."/>
        </authorList>
    </citation>
    <scope>NUCLEOTIDE SEQUENCE [LARGE SCALE GENOMIC DNA]</scope>
    <source>
        <strain evidence="3 4">CBS 172.35</strain>
    </source>
</reference>
<dbReference type="PANTHER" id="PTHR11188:SF174">
    <property type="entry name" value="ARRESTIN-RELATED TRAFFICKING ADAPTER 10-RELATED"/>
    <property type="match status" value="1"/>
</dbReference>
<dbReference type="Gene3D" id="2.60.40.640">
    <property type="match status" value="1"/>
</dbReference>
<feature type="domain" description="Arrestin C-terminal-like" evidence="2">
    <location>
        <begin position="466"/>
        <end position="684"/>
    </location>
</feature>
<accession>A0A559MML0</accession>
<feature type="region of interest" description="Disordered" evidence="1">
    <location>
        <begin position="19"/>
        <end position="44"/>
    </location>
</feature>
<dbReference type="PANTHER" id="PTHR11188">
    <property type="entry name" value="ARRESTIN DOMAIN CONTAINING PROTEIN"/>
    <property type="match status" value="1"/>
</dbReference>
<dbReference type="GO" id="GO:0070086">
    <property type="term" value="P:ubiquitin-dependent endocytosis"/>
    <property type="evidence" value="ECO:0007669"/>
    <property type="project" value="TreeGrafter"/>
</dbReference>
<feature type="region of interest" description="Disordered" evidence="1">
    <location>
        <begin position="314"/>
        <end position="386"/>
    </location>
</feature>
<feature type="region of interest" description="Disordered" evidence="1">
    <location>
        <begin position="832"/>
        <end position="856"/>
    </location>
</feature>
<evidence type="ECO:0000259" key="2">
    <source>
        <dbReference type="SMART" id="SM01017"/>
    </source>
</evidence>
<evidence type="ECO:0000256" key="1">
    <source>
        <dbReference type="SAM" id="MobiDB-lite"/>
    </source>
</evidence>
<evidence type="ECO:0000313" key="4">
    <source>
        <dbReference type="Proteomes" id="UP000315522"/>
    </source>
</evidence>
<keyword evidence="4" id="KW-1185">Reference proteome</keyword>
<gene>
    <name evidence="3" type="ORF">LAWI1_G001172</name>
</gene>
<dbReference type="GO" id="GO:0030674">
    <property type="term" value="F:protein-macromolecule adaptor activity"/>
    <property type="evidence" value="ECO:0007669"/>
    <property type="project" value="TreeGrafter"/>
</dbReference>
<dbReference type="SMART" id="SM01017">
    <property type="entry name" value="Arrestin_C"/>
    <property type="match status" value="1"/>
</dbReference>
<organism evidence="3 4">
    <name type="scientific">Lachnellula willkommii</name>
    <dbReference type="NCBI Taxonomy" id="215461"/>
    <lineage>
        <taxon>Eukaryota</taxon>
        <taxon>Fungi</taxon>
        <taxon>Dikarya</taxon>
        <taxon>Ascomycota</taxon>
        <taxon>Pezizomycotina</taxon>
        <taxon>Leotiomycetes</taxon>
        <taxon>Helotiales</taxon>
        <taxon>Lachnaceae</taxon>
        <taxon>Lachnellula</taxon>
    </lineage>
</organism>
<feature type="compositionally biased region" description="Polar residues" evidence="1">
    <location>
        <begin position="346"/>
        <end position="374"/>
    </location>
</feature>
<dbReference type="GO" id="GO:0005829">
    <property type="term" value="C:cytosol"/>
    <property type="evidence" value="ECO:0007669"/>
    <property type="project" value="TreeGrafter"/>
</dbReference>
<dbReference type="AlphaFoldDB" id="A0A559MML0"/>
<feature type="region of interest" description="Disordered" evidence="1">
    <location>
        <begin position="698"/>
        <end position="730"/>
    </location>
</feature>
<dbReference type="InterPro" id="IPR050357">
    <property type="entry name" value="Arrestin_domain-protein"/>
</dbReference>
<feature type="compositionally biased region" description="Polar residues" evidence="1">
    <location>
        <begin position="314"/>
        <end position="335"/>
    </location>
</feature>
<name>A0A559MML0_9HELO</name>